<evidence type="ECO:0000313" key="1">
    <source>
        <dbReference type="EMBL" id="KKN68129.1"/>
    </source>
</evidence>
<reference evidence="1" key="1">
    <citation type="journal article" date="2015" name="Nature">
        <title>Complex archaea that bridge the gap between prokaryotes and eukaryotes.</title>
        <authorList>
            <person name="Spang A."/>
            <person name="Saw J.H."/>
            <person name="Jorgensen S.L."/>
            <person name="Zaremba-Niedzwiedzka K."/>
            <person name="Martijn J."/>
            <person name="Lind A.E."/>
            <person name="van Eijk R."/>
            <person name="Schleper C."/>
            <person name="Guy L."/>
            <person name="Ettema T.J."/>
        </authorList>
    </citation>
    <scope>NUCLEOTIDE SEQUENCE</scope>
</reference>
<proteinExistence type="predicted"/>
<sequence length="238" mass="26010">MTSDNFYLLTALPSLGRLGDQPPIDLPQLLAHVADSATPAALAEAIFLSDDLLQRDAVAAGELTEPTPTVLTVEQLRDEAPLPACLIVADSAAPPRRVACDAVWEAYYRHVADVASRCGCRLLAQWVGCEVAMRNALARARAQALGLDGEDYVVADDLADDDADLTSIVNEWSTARTPLAGLRVLDDARWRWLDENDRWFTFADDELAAYAIRIMLLSRWYRLTETDDADAPAPAASQ</sequence>
<dbReference type="EMBL" id="LAZR01000457">
    <property type="protein sequence ID" value="KKN68129.1"/>
    <property type="molecule type" value="Genomic_DNA"/>
</dbReference>
<protein>
    <recommendedName>
        <fullName evidence="2">DUF2764 family protein</fullName>
    </recommendedName>
</protein>
<gene>
    <name evidence="1" type="ORF">LCGC14_0454420</name>
</gene>
<name>A0A0F9SLZ3_9ZZZZ</name>
<organism evidence="1">
    <name type="scientific">marine sediment metagenome</name>
    <dbReference type="NCBI Taxonomy" id="412755"/>
    <lineage>
        <taxon>unclassified sequences</taxon>
        <taxon>metagenomes</taxon>
        <taxon>ecological metagenomes</taxon>
    </lineage>
</organism>
<evidence type="ECO:0008006" key="2">
    <source>
        <dbReference type="Google" id="ProtNLM"/>
    </source>
</evidence>
<dbReference type="AlphaFoldDB" id="A0A0F9SLZ3"/>
<comment type="caution">
    <text evidence="1">The sequence shown here is derived from an EMBL/GenBank/DDBJ whole genome shotgun (WGS) entry which is preliminary data.</text>
</comment>
<accession>A0A0F9SLZ3</accession>